<protein>
    <submittedName>
        <fullName evidence="2">Uncharacterized protein</fullName>
    </submittedName>
</protein>
<reference evidence="2" key="1">
    <citation type="submission" date="2023-07" db="EMBL/GenBank/DDBJ databases">
        <authorList>
            <consortium name="AG Swart"/>
            <person name="Singh M."/>
            <person name="Singh A."/>
            <person name="Seah K."/>
            <person name="Emmerich C."/>
        </authorList>
    </citation>
    <scope>NUCLEOTIDE SEQUENCE</scope>
    <source>
        <strain evidence="2">DP1</strain>
    </source>
</reference>
<organism evidence="2 3">
    <name type="scientific">Euplotes crassus</name>
    <dbReference type="NCBI Taxonomy" id="5936"/>
    <lineage>
        <taxon>Eukaryota</taxon>
        <taxon>Sar</taxon>
        <taxon>Alveolata</taxon>
        <taxon>Ciliophora</taxon>
        <taxon>Intramacronucleata</taxon>
        <taxon>Spirotrichea</taxon>
        <taxon>Hypotrichia</taxon>
        <taxon>Euplotida</taxon>
        <taxon>Euplotidae</taxon>
        <taxon>Moneuplotes</taxon>
    </lineage>
</organism>
<sequence>MIKGYHPLKKQKLFSIKQIQQKALLKSSLMASEAISHLRRNTYINKTKAANRSLSDIMVSREAPLKECYCLVLGSKINLTSVHRSEERKKGSKNPLKKSGFVRYSQEKPEKRSTHTYYNQDTLQPLGIKPNIDDTKPKVESRKSNIIDEVFSKGIFTQKESASLHITSTQAQIHKTKSFKTIKSRLKTAAKNYKNKETNYGSKGVSTASINKRMKVLTIKRKDVSTGDYEDSKQIEKDESSDSDGYTNLADMYSNVVLRKTFNAVKDPPNQDFHVNISSNKSIQESSHEDFEVAESSEKPKIPIPSVSQENPELIISSLKKKNSVLEMNKLLVKQKLLSNIPI</sequence>
<feature type="region of interest" description="Disordered" evidence="1">
    <location>
        <begin position="281"/>
        <end position="307"/>
    </location>
</feature>
<feature type="compositionally biased region" description="Basic and acidic residues" evidence="1">
    <location>
        <begin position="227"/>
        <end position="240"/>
    </location>
</feature>
<dbReference type="AlphaFoldDB" id="A0AAD1Y814"/>
<comment type="caution">
    <text evidence="2">The sequence shown here is derived from an EMBL/GenBank/DDBJ whole genome shotgun (WGS) entry which is preliminary data.</text>
</comment>
<evidence type="ECO:0000313" key="3">
    <source>
        <dbReference type="Proteomes" id="UP001295684"/>
    </source>
</evidence>
<proteinExistence type="predicted"/>
<evidence type="ECO:0000256" key="1">
    <source>
        <dbReference type="SAM" id="MobiDB-lite"/>
    </source>
</evidence>
<dbReference type="EMBL" id="CAMPGE010028710">
    <property type="protein sequence ID" value="CAI2386223.1"/>
    <property type="molecule type" value="Genomic_DNA"/>
</dbReference>
<dbReference type="Proteomes" id="UP001295684">
    <property type="component" value="Unassembled WGS sequence"/>
</dbReference>
<evidence type="ECO:0000313" key="2">
    <source>
        <dbReference type="EMBL" id="CAI2386223.1"/>
    </source>
</evidence>
<name>A0AAD1Y814_EUPCR</name>
<feature type="region of interest" description="Disordered" evidence="1">
    <location>
        <begin position="227"/>
        <end position="246"/>
    </location>
</feature>
<keyword evidence="3" id="KW-1185">Reference proteome</keyword>
<gene>
    <name evidence="2" type="ORF">ECRASSUSDP1_LOCUS27830</name>
</gene>
<feature type="compositionally biased region" description="Basic and acidic residues" evidence="1">
    <location>
        <begin position="286"/>
        <end position="301"/>
    </location>
</feature>
<feature type="region of interest" description="Disordered" evidence="1">
    <location>
        <begin position="84"/>
        <end position="114"/>
    </location>
</feature>
<accession>A0AAD1Y814</accession>